<keyword evidence="2" id="KW-1185">Reference proteome</keyword>
<reference evidence="1" key="2">
    <citation type="submission" date="2023-05" db="EMBL/GenBank/DDBJ databases">
        <authorList>
            <person name="Fouks B."/>
        </authorList>
    </citation>
    <scope>NUCLEOTIDE SEQUENCE</scope>
    <source>
        <strain evidence="1">Stay&amp;Tobe</strain>
        <tissue evidence="1">Testes</tissue>
    </source>
</reference>
<protein>
    <recommendedName>
        <fullName evidence="3">Chemosensory protein</fullName>
    </recommendedName>
</protein>
<dbReference type="AlphaFoldDB" id="A0AAD7ZSQ3"/>
<comment type="caution">
    <text evidence="1">The sequence shown here is derived from an EMBL/GenBank/DDBJ whole genome shotgun (WGS) entry which is preliminary data.</text>
</comment>
<dbReference type="Pfam" id="PF03392">
    <property type="entry name" value="OS-D"/>
    <property type="match status" value="1"/>
</dbReference>
<proteinExistence type="predicted"/>
<dbReference type="Proteomes" id="UP001233999">
    <property type="component" value="Unassembled WGS sequence"/>
</dbReference>
<sequence>MGLDADALSQDPKATQDFINCLLETGPCTEEEDKYRLGLPEVVKTTCSKCSPEVKDFFIKTTRFVSQKHPEQWKKLTAKYDPDGKYEASILRLAGVKA</sequence>
<organism evidence="1 2">
    <name type="scientific">Diploptera punctata</name>
    <name type="common">Pacific beetle cockroach</name>
    <dbReference type="NCBI Taxonomy" id="6984"/>
    <lineage>
        <taxon>Eukaryota</taxon>
        <taxon>Metazoa</taxon>
        <taxon>Ecdysozoa</taxon>
        <taxon>Arthropoda</taxon>
        <taxon>Hexapoda</taxon>
        <taxon>Insecta</taxon>
        <taxon>Pterygota</taxon>
        <taxon>Neoptera</taxon>
        <taxon>Polyneoptera</taxon>
        <taxon>Dictyoptera</taxon>
        <taxon>Blattodea</taxon>
        <taxon>Blaberoidea</taxon>
        <taxon>Blaberidae</taxon>
        <taxon>Diplopterinae</taxon>
        <taxon>Diploptera</taxon>
    </lineage>
</organism>
<dbReference type="SUPFAM" id="SSF100910">
    <property type="entry name" value="Chemosensory protein Csp2"/>
    <property type="match status" value="1"/>
</dbReference>
<evidence type="ECO:0000313" key="2">
    <source>
        <dbReference type="Proteomes" id="UP001233999"/>
    </source>
</evidence>
<dbReference type="PANTHER" id="PTHR11257:SF13">
    <property type="entry name" value="GEO07322P1"/>
    <property type="match status" value="1"/>
</dbReference>
<dbReference type="PANTHER" id="PTHR11257">
    <property type="entry name" value="CHEMOSENSORY PROTEIN-RELATED"/>
    <property type="match status" value="1"/>
</dbReference>
<reference evidence="1" key="1">
    <citation type="journal article" date="2023" name="IScience">
        <title>Live-bearing cockroach genome reveals convergent evolutionary mechanisms linked to viviparity in insects and beyond.</title>
        <authorList>
            <person name="Fouks B."/>
            <person name="Harrison M.C."/>
            <person name="Mikhailova A.A."/>
            <person name="Marchal E."/>
            <person name="English S."/>
            <person name="Carruthers M."/>
            <person name="Jennings E.C."/>
            <person name="Chiamaka E.L."/>
            <person name="Frigard R.A."/>
            <person name="Pippel M."/>
            <person name="Attardo G.M."/>
            <person name="Benoit J.B."/>
            <person name="Bornberg-Bauer E."/>
            <person name="Tobe S.S."/>
        </authorList>
    </citation>
    <scope>NUCLEOTIDE SEQUENCE</scope>
    <source>
        <strain evidence="1">Stay&amp;Tobe</strain>
    </source>
</reference>
<evidence type="ECO:0008006" key="3">
    <source>
        <dbReference type="Google" id="ProtNLM"/>
    </source>
</evidence>
<dbReference type="EMBL" id="JASPKZ010007235">
    <property type="protein sequence ID" value="KAJ9585922.1"/>
    <property type="molecule type" value="Genomic_DNA"/>
</dbReference>
<evidence type="ECO:0000313" key="1">
    <source>
        <dbReference type="EMBL" id="KAJ9585922.1"/>
    </source>
</evidence>
<dbReference type="InterPro" id="IPR005055">
    <property type="entry name" value="A10/PebIII"/>
</dbReference>
<dbReference type="Gene3D" id="1.10.2080.10">
    <property type="entry name" value="Insect odorant-binding protein A10/Ejaculatory bulb-specific protein 3"/>
    <property type="match status" value="1"/>
</dbReference>
<accession>A0AAD7ZSQ3</accession>
<dbReference type="InterPro" id="IPR036682">
    <property type="entry name" value="OS_D_A10/PebIII_sf"/>
</dbReference>
<gene>
    <name evidence="1" type="ORF">L9F63_020430</name>
</gene>
<name>A0AAD7ZSQ3_DIPPU</name>